<comment type="caution">
    <text evidence="1">The sequence shown here is derived from an EMBL/GenBank/DDBJ whole genome shotgun (WGS) entry which is preliminary data.</text>
</comment>
<organism evidence="1 2">
    <name type="scientific">Hyalomma asiaticum</name>
    <name type="common">Tick</name>
    <dbReference type="NCBI Taxonomy" id="266040"/>
    <lineage>
        <taxon>Eukaryota</taxon>
        <taxon>Metazoa</taxon>
        <taxon>Ecdysozoa</taxon>
        <taxon>Arthropoda</taxon>
        <taxon>Chelicerata</taxon>
        <taxon>Arachnida</taxon>
        <taxon>Acari</taxon>
        <taxon>Parasitiformes</taxon>
        <taxon>Ixodida</taxon>
        <taxon>Ixodoidea</taxon>
        <taxon>Ixodidae</taxon>
        <taxon>Hyalomminae</taxon>
        <taxon>Hyalomma</taxon>
    </lineage>
</organism>
<gene>
    <name evidence="1" type="ORF">HPB50_005763</name>
</gene>
<accession>A0ACB7TCJ3</accession>
<evidence type="ECO:0000313" key="2">
    <source>
        <dbReference type="Proteomes" id="UP000821845"/>
    </source>
</evidence>
<keyword evidence="2" id="KW-1185">Reference proteome</keyword>
<sequence length="245" mass="26540">MPVTPRTTAFVVWNTSQREFIQMRLSACQDPVVRAEEAKRRRGITHPTQSLTRKCEGLLLRADRHCRGFGKSPAFQYAASTDKVIFAPSSVSMACFDGRIGVQQKEGNERQDEASSPSPPALRFNGQIGTVGIAASVTVHGLRAAATHVAAAAADVEATVTAFPFAPTVESHASPGRNGPALSSTRVSRITAKCMLQLSNWALPGPFIKCCRFPHVAVGSFANRLRHQVRENSHPIGNWDEILPV</sequence>
<reference evidence="1" key="1">
    <citation type="submission" date="2020-05" db="EMBL/GenBank/DDBJ databases">
        <title>Large-scale comparative analyses of tick genomes elucidate their genetic diversity and vector capacities.</title>
        <authorList>
            <person name="Jia N."/>
            <person name="Wang J."/>
            <person name="Shi W."/>
            <person name="Du L."/>
            <person name="Sun Y."/>
            <person name="Zhan W."/>
            <person name="Jiang J."/>
            <person name="Wang Q."/>
            <person name="Zhang B."/>
            <person name="Ji P."/>
            <person name="Sakyi L.B."/>
            <person name="Cui X."/>
            <person name="Yuan T."/>
            <person name="Jiang B."/>
            <person name="Yang W."/>
            <person name="Lam T.T.-Y."/>
            <person name="Chang Q."/>
            <person name="Ding S."/>
            <person name="Wang X."/>
            <person name="Zhu J."/>
            <person name="Ruan X."/>
            <person name="Zhao L."/>
            <person name="Wei J."/>
            <person name="Que T."/>
            <person name="Du C."/>
            <person name="Cheng J."/>
            <person name="Dai P."/>
            <person name="Han X."/>
            <person name="Huang E."/>
            <person name="Gao Y."/>
            <person name="Liu J."/>
            <person name="Shao H."/>
            <person name="Ye R."/>
            <person name="Li L."/>
            <person name="Wei W."/>
            <person name="Wang X."/>
            <person name="Wang C."/>
            <person name="Yang T."/>
            <person name="Huo Q."/>
            <person name="Li W."/>
            <person name="Guo W."/>
            <person name="Chen H."/>
            <person name="Zhou L."/>
            <person name="Ni X."/>
            <person name="Tian J."/>
            <person name="Zhou Y."/>
            <person name="Sheng Y."/>
            <person name="Liu T."/>
            <person name="Pan Y."/>
            <person name="Xia L."/>
            <person name="Li J."/>
            <person name="Zhao F."/>
            <person name="Cao W."/>
        </authorList>
    </citation>
    <scope>NUCLEOTIDE SEQUENCE</scope>
    <source>
        <strain evidence="1">Hyas-2018</strain>
    </source>
</reference>
<proteinExistence type="predicted"/>
<name>A0ACB7TCJ3_HYAAI</name>
<dbReference type="Proteomes" id="UP000821845">
    <property type="component" value="Chromosome 1"/>
</dbReference>
<dbReference type="EMBL" id="CM023481">
    <property type="protein sequence ID" value="KAH6944866.1"/>
    <property type="molecule type" value="Genomic_DNA"/>
</dbReference>
<protein>
    <submittedName>
        <fullName evidence="1">Uncharacterized protein</fullName>
    </submittedName>
</protein>
<evidence type="ECO:0000313" key="1">
    <source>
        <dbReference type="EMBL" id="KAH6944866.1"/>
    </source>
</evidence>